<dbReference type="AlphaFoldDB" id="A0A1Y6K4Q9"/>
<protein>
    <submittedName>
        <fullName evidence="10">ABC transporter, permease protein</fullName>
    </submittedName>
</protein>
<dbReference type="PANTHER" id="PTHR43357:SF4">
    <property type="entry name" value="INNER MEMBRANE ABC TRANSPORTER PERMEASE PROTEIN YDCV"/>
    <property type="match status" value="1"/>
</dbReference>
<evidence type="ECO:0000313" key="11">
    <source>
        <dbReference type="Proteomes" id="UP000195514"/>
    </source>
</evidence>
<dbReference type="OrthoDB" id="57323at2"/>
<dbReference type="CDD" id="cd06261">
    <property type="entry name" value="TM_PBP2"/>
    <property type="match status" value="2"/>
</dbReference>
<comment type="similarity">
    <text evidence="8">Belongs to the binding-protein-dependent transport system permease family.</text>
</comment>
<keyword evidence="2 8" id="KW-0813">Transport</keyword>
<evidence type="ECO:0000256" key="7">
    <source>
        <dbReference type="ARBA" id="ARBA00023136"/>
    </source>
</evidence>
<keyword evidence="6 8" id="KW-1133">Transmembrane helix</keyword>
<dbReference type="Proteomes" id="UP000195514">
    <property type="component" value="Chromosome I"/>
</dbReference>
<feature type="domain" description="ABC transmembrane type-1" evidence="9">
    <location>
        <begin position="403"/>
        <end position="597"/>
    </location>
</feature>
<dbReference type="Pfam" id="PF00528">
    <property type="entry name" value="BPD_transp_1"/>
    <property type="match status" value="2"/>
</dbReference>
<feature type="transmembrane region" description="Helical" evidence="8">
    <location>
        <begin position="409"/>
        <end position="429"/>
    </location>
</feature>
<feature type="transmembrane region" description="Helical" evidence="8">
    <location>
        <begin position="184"/>
        <end position="208"/>
    </location>
</feature>
<feature type="transmembrane region" description="Helical" evidence="8">
    <location>
        <begin position="336"/>
        <end position="361"/>
    </location>
</feature>
<feature type="transmembrane region" description="Helical" evidence="8">
    <location>
        <begin position="228"/>
        <end position="249"/>
    </location>
</feature>
<evidence type="ECO:0000259" key="9">
    <source>
        <dbReference type="PROSITE" id="PS50928"/>
    </source>
</evidence>
<keyword evidence="4" id="KW-0997">Cell inner membrane</keyword>
<keyword evidence="7 8" id="KW-0472">Membrane</keyword>
<dbReference type="PROSITE" id="PS50928">
    <property type="entry name" value="ABC_TM1"/>
    <property type="match status" value="2"/>
</dbReference>
<evidence type="ECO:0000256" key="2">
    <source>
        <dbReference type="ARBA" id="ARBA00022448"/>
    </source>
</evidence>
<feature type="domain" description="ABC transmembrane type-1" evidence="9">
    <location>
        <begin position="96"/>
        <end position="305"/>
    </location>
</feature>
<dbReference type="GO" id="GO:0055085">
    <property type="term" value="P:transmembrane transport"/>
    <property type="evidence" value="ECO:0007669"/>
    <property type="project" value="InterPro"/>
</dbReference>
<proteinExistence type="inferred from homology"/>
<keyword evidence="3" id="KW-1003">Cell membrane</keyword>
<evidence type="ECO:0000256" key="1">
    <source>
        <dbReference type="ARBA" id="ARBA00004429"/>
    </source>
</evidence>
<dbReference type="KEGG" id="abat:CFX1CAM_0783"/>
<gene>
    <name evidence="10" type="ORF">CFX1CAM_0783</name>
</gene>
<dbReference type="Gene3D" id="1.10.3720.10">
    <property type="entry name" value="MetI-like"/>
    <property type="match status" value="2"/>
</dbReference>
<comment type="subcellular location">
    <subcellularLocation>
        <location evidence="1">Cell inner membrane</location>
        <topology evidence="1">Multi-pass membrane protein</topology>
    </subcellularLocation>
    <subcellularLocation>
        <location evidence="8">Cell membrane</location>
        <topology evidence="8">Multi-pass membrane protein</topology>
    </subcellularLocation>
</comment>
<feature type="transmembrane region" description="Helical" evidence="8">
    <location>
        <begin position="134"/>
        <end position="154"/>
    </location>
</feature>
<evidence type="ECO:0000256" key="3">
    <source>
        <dbReference type="ARBA" id="ARBA00022475"/>
    </source>
</evidence>
<feature type="transmembrane region" description="Helical" evidence="8">
    <location>
        <begin position="549"/>
        <end position="567"/>
    </location>
</feature>
<dbReference type="PANTHER" id="PTHR43357">
    <property type="entry name" value="INNER MEMBRANE ABC TRANSPORTER PERMEASE PROTEIN YDCV"/>
    <property type="match status" value="1"/>
</dbReference>
<dbReference type="InterPro" id="IPR035906">
    <property type="entry name" value="MetI-like_sf"/>
</dbReference>
<feature type="transmembrane region" description="Helical" evidence="8">
    <location>
        <begin position="525"/>
        <end position="543"/>
    </location>
</feature>
<sequence length="613" mass="67460">MSTYSLSQAQDSLWLARLRRFFRWLTTPYVVLSLVMIVVMFYMVIIPLWRMIVTTVTVSEIDLRVIPDASLGDMTSYHWRRMLIGQIAKIMTYEPLVNSMVISLGATFLALLMGGGMAWLVVRTDIPGRDIIHMLATVPYIMPSWTIALAWKVLFKSTSVSGGVPGLFQFFTGIAPPIWLSNGALPIIVASGLHYYTFFFLFVSAALLSIDSSLEEAGDLAGAGRARILRKITFPLVLPAIASGFIMTFSKTMGTFGGPNVLGVPVGYYTLSTMLRSNMGIANYGDGFVTAIVLILLSMTTVMINQKLIGTRRSYETIGGRGFMAQKMKLRGWRPVFIVLIVLVQFTIAVLPLVVLIYSTFMLRTGNYSLSNFTLHHWLGKSDLSINNGEPGVLLNKAIYRGAWNSIRLSLWSSFIGGVIGVILGYAIVKGRGTRLSKFVEQLAFIPYLLPGIAFGAVYISMFTKSFFGLPPLYGTFALLVVVSVAKHIPHSSRTGVSAMMQVSKELEEAASICGANAWQRFKRIIFPLTSPGFVSAFLLNFITTMRELSLIILLVTPSTAVLSSMTMRYIENGNEQQANAVIIILIVLVLIGNAIISRFRGGSLKKGLESSK</sequence>
<dbReference type="InterPro" id="IPR000515">
    <property type="entry name" value="MetI-like"/>
</dbReference>
<evidence type="ECO:0000256" key="8">
    <source>
        <dbReference type="RuleBase" id="RU363032"/>
    </source>
</evidence>
<dbReference type="GO" id="GO:0005886">
    <property type="term" value="C:plasma membrane"/>
    <property type="evidence" value="ECO:0007669"/>
    <property type="project" value="UniProtKB-SubCell"/>
</dbReference>
<keyword evidence="11" id="KW-1185">Reference proteome</keyword>
<feature type="transmembrane region" description="Helical" evidence="8">
    <location>
        <begin position="21"/>
        <end position="45"/>
    </location>
</feature>
<evidence type="ECO:0000256" key="6">
    <source>
        <dbReference type="ARBA" id="ARBA00022989"/>
    </source>
</evidence>
<accession>A0A1Y6K4Q9</accession>
<evidence type="ECO:0000256" key="4">
    <source>
        <dbReference type="ARBA" id="ARBA00022519"/>
    </source>
</evidence>
<feature type="transmembrane region" description="Helical" evidence="8">
    <location>
        <begin position="101"/>
        <end position="122"/>
    </location>
</feature>
<evidence type="ECO:0000256" key="5">
    <source>
        <dbReference type="ARBA" id="ARBA00022692"/>
    </source>
</evidence>
<feature type="transmembrane region" description="Helical" evidence="8">
    <location>
        <begin position="281"/>
        <end position="304"/>
    </location>
</feature>
<name>A0A1Y6K4Q9_9CHLR</name>
<feature type="transmembrane region" description="Helical" evidence="8">
    <location>
        <begin position="579"/>
        <end position="597"/>
    </location>
</feature>
<reference evidence="11" key="1">
    <citation type="submission" date="2017-05" db="EMBL/GenBank/DDBJ databases">
        <authorList>
            <person name="Kirkegaard R."/>
            <person name="Mcilroy J S."/>
        </authorList>
    </citation>
    <scope>NUCLEOTIDE SEQUENCE [LARGE SCALE GENOMIC DNA]</scope>
</reference>
<dbReference type="RefSeq" id="WP_087861762.1">
    <property type="nucleotide sequence ID" value="NZ_LT859958.1"/>
</dbReference>
<feature type="transmembrane region" description="Helical" evidence="8">
    <location>
        <begin position="441"/>
        <end position="462"/>
    </location>
</feature>
<dbReference type="SUPFAM" id="SSF161098">
    <property type="entry name" value="MetI-like"/>
    <property type="match status" value="2"/>
</dbReference>
<keyword evidence="5 8" id="KW-0812">Transmembrane</keyword>
<dbReference type="EMBL" id="LT859958">
    <property type="protein sequence ID" value="SMX53848.1"/>
    <property type="molecule type" value="Genomic_DNA"/>
</dbReference>
<evidence type="ECO:0000313" key="10">
    <source>
        <dbReference type="EMBL" id="SMX53848.1"/>
    </source>
</evidence>
<organism evidence="10 11">
    <name type="scientific">Candidatus Brevifilum fermentans</name>
    <dbReference type="NCBI Taxonomy" id="1986204"/>
    <lineage>
        <taxon>Bacteria</taxon>
        <taxon>Bacillati</taxon>
        <taxon>Chloroflexota</taxon>
        <taxon>Anaerolineae</taxon>
        <taxon>Anaerolineales</taxon>
        <taxon>Anaerolineaceae</taxon>
        <taxon>Candidatus Brevifilum</taxon>
    </lineage>
</organism>